<dbReference type="Pfam" id="PF00296">
    <property type="entry name" value="Bac_luciferase"/>
    <property type="match status" value="1"/>
</dbReference>
<dbReference type="PANTHER" id="PTHR43244">
    <property type="match status" value="1"/>
</dbReference>
<evidence type="ECO:0000256" key="1">
    <source>
        <dbReference type="ARBA" id="ARBA00023002"/>
    </source>
</evidence>
<keyword evidence="1" id="KW-0560">Oxidoreductase</keyword>
<reference evidence="3 4" key="2">
    <citation type="journal article" date="2016" name="Genome Announc.">
        <title>Permanent Draft Genome Sequences for Two Variants of Frankia sp. Strain CpI1, the First Frankia Strain Isolated from Root Nodules of Comptonia peregrina.</title>
        <authorList>
            <person name="Oshone R."/>
            <person name="Hurst S.G.IV."/>
            <person name="Abebe-Akele F."/>
            <person name="Simpson S."/>
            <person name="Morris K."/>
            <person name="Thomas W.K."/>
            <person name="Tisa L.S."/>
        </authorList>
    </citation>
    <scope>NUCLEOTIDE SEQUENCE [LARGE SCALE GENOMIC DNA]</scope>
    <source>
        <strain evidence="4">CpI1-S</strain>
    </source>
</reference>
<evidence type="ECO:0000259" key="2">
    <source>
        <dbReference type="Pfam" id="PF00296"/>
    </source>
</evidence>
<sequence length="293" mass="31020">MAVLLGRVGVWSPSFAWTEPDAVAAAAAELDTLGYGALWIGAAPADLALPEQILAASSRLAVATGIVNVWTTEPAPLAAAYHRLDAAYPDRFLLGLGISHARVVEGLGRQYTRPLAHLGQFLDGLDGADDPVPAQARVLAALRPRALELSARRARGAHPYLVTPEYTVAARATLGDGVLLAPDQKVVLATDPGDARERARSNLRYYLAMPNYVANLQALGFDADDVAGSGSDRLVDALYAWGTPAQAAQRVRDHLDAGADHVAVQVISADVDLVTRTGRPTVEEWRALAAELL</sequence>
<dbReference type="EMBL" id="JYFN01000002">
    <property type="protein sequence ID" value="KJE25254.1"/>
    <property type="molecule type" value="Genomic_DNA"/>
</dbReference>
<dbReference type="PATRIC" id="fig|1502723.3.peg.432"/>
<organism evidence="3 4">
    <name type="scientific">Frankia torreyi</name>
    <dbReference type="NCBI Taxonomy" id="1856"/>
    <lineage>
        <taxon>Bacteria</taxon>
        <taxon>Bacillati</taxon>
        <taxon>Actinomycetota</taxon>
        <taxon>Actinomycetes</taxon>
        <taxon>Frankiales</taxon>
        <taxon>Frankiaceae</taxon>
        <taxon>Frankia</taxon>
    </lineage>
</organism>
<accession>A0A0D8BMN5</accession>
<evidence type="ECO:0000313" key="3">
    <source>
        <dbReference type="EMBL" id="KJE25254.1"/>
    </source>
</evidence>
<dbReference type="InterPro" id="IPR011251">
    <property type="entry name" value="Luciferase-like_dom"/>
</dbReference>
<comment type="caution">
    <text evidence="3">The sequence shown here is derived from an EMBL/GenBank/DDBJ whole genome shotgun (WGS) entry which is preliminary data.</text>
</comment>
<dbReference type="Gene3D" id="3.20.20.30">
    <property type="entry name" value="Luciferase-like domain"/>
    <property type="match status" value="1"/>
</dbReference>
<dbReference type="GO" id="GO:0016705">
    <property type="term" value="F:oxidoreductase activity, acting on paired donors, with incorporation or reduction of molecular oxygen"/>
    <property type="evidence" value="ECO:0007669"/>
    <property type="project" value="InterPro"/>
</dbReference>
<protein>
    <submittedName>
        <fullName evidence="3">Oxidoreductase</fullName>
    </submittedName>
</protein>
<dbReference type="InterPro" id="IPR036661">
    <property type="entry name" value="Luciferase-like_sf"/>
</dbReference>
<keyword evidence="4" id="KW-1185">Reference proteome</keyword>
<name>A0A0D8BMN5_9ACTN</name>
<dbReference type="RefSeq" id="WP_044883161.1">
    <property type="nucleotide sequence ID" value="NZ_JYFN01000002.1"/>
</dbReference>
<dbReference type="NCBIfam" id="TIGR03620">
    <property type="entry name" value="F420_MSMEG_4141"/>
    <property type="match status" value="1"/>
</dbReference>
<dbReference type="InterPro" id="IPR050564">
    <property type="entry name" value="F420-G6PD/mer"/>
</dbReference>
<dbReference type="Proteomes" id="UP000032545">
    <property type="component" value="Unassembled WGS sequence"/>
</dbReference>
<dbReference type="AlphaFoldDB" id="A0A0D8BMN5"/>
<dbReference type="OrthoDB" id="4760590at2"/>
<feature type="domain" description="Luciferase-like" evidence="2">
    <location>
        <begin position="18"/>
        <end position="123"/>
    </location>
</feature>
<dbReference type="SUPFAM" id="SSF51679">
    <property type="entry name" value="Bacterial luciferase-like"/>
    <property type="match status" value="1"/>
</dbReference>
<dbReference type="InterPro" id="IPR019922">
    <property type="entry name" value="Lucif-like_OxRdatse_MSMEG_4141"/>
</dbReference>
<evidence type="ECO:0000313" key="4">
    <source>
        <dbReference type="Proteomes" id="UP000032545"/>
    </source>
</evidence>
<reference evidence="4" key="1">
    <citation type="submission" date="2015-02" db="EMBL/GenBank/DDBJ databases">
        <title>Draft Genome of Frankia sp. CpI1-S.</title>
        <authorList>
            <person name="Oshone R.T."/>
            <person name="Ngom M."/>
            <person name="Ghodhbane-Gtari F."/>
            <person name="Gtari M."/>
            <person name="Morris K."/>
            <person name="Thomas K."/>
            <person name="Sen A."/>
            <person name="Tisa L.S."/>
        </authorList>
    </citation>
    <scope>NUCLEOTIDE SEQUENCE [LARGE SCALE GENOMIC DNA]</scope>
    <source>
        <strain evidence="4">CpI1-S</strain>
    </source>
</reference>
<dbReference type="PANTHER" id="PTHR43244:SF1">
    <property type="entry name" value="5,10-METHYLENETETRAHYDROMETHANOPTERIN REDUCTASE"/>
    <property type="match status" value="1"/>
</dbReference>
<gene>
    <name evidence="3" type="ORF">FF36_00387</name>
</gene>
<proteinExistence type="predicted"/>